<feature type="region of interest" description="Disordered" evidence="1">
    <location>
        <begin position="426"/>
        <end position="513"/>
    </location>
</feature>
<gene>
    <name evidence="4" type="ORF">H9Y04_32605</name>
</gene>
<organism evidence="4 5">
    <name type="scientific">Streptomyces polyasparticus</name>
    <dbReference type="NCBI Taxonomy" id="2767826"/>
    <lineage>
        <taxon>Bacteria</taxon>
        <taxon>Bacillati</taxon>
        <taxon>Actinomycetota</taxon>
        <taxon>Actinomycetes</taxon>
        <taxon>Kitasatosporales</taxon>
        <taxon>Streptomycetaceae</taxon>
        <taxon>Streptomyces</taxon>
    </lineage>
</organism>
<evidence type="ECO:0008006" key="6">
    <source>
        <dbReference type="Google" id="ProtNLM"/>
    </source>
</evidence>
<protein>
    <recommendedName>
        <fullName evidence="6">Gram-positive cocci surface proteins LPxTG domain-containing protein</fullName>
    </recommendedName>
</protein>
<dbReference type="EMBL" id="JACTVJ010000018">
    <property type="protein sequence ID" value="MBC9717279.1"/>
    <property type="molecule type" value="Genomic_DNA"/>
</dbReference>
<keyword evidence="2" id="KW-1133">Transmembrane helix</keyword>
<sequence>MAVLLAAALTTAGTAGLAQAADEAPIPVAITGTERLGLSLNGEPEEERYPQIELQLNAPGEVGEDEQPTPVHQGPYTVTIDATELKGFAKLKLPCAVQAGGLTAVCEENDLYPGGQFNPDYDIRVDLLAGAKAGDTGKIKVTGAGEGLAFTGHEVDVLVGGPEIRMKKLPAPPKGFSAGDTYAAPLAFRNVGSMSADGVLLRFSASRGMSFPETYSNCSYAEEDKDNLIRYRKVVECAFEGEFEPGKAYGTETPVKVATEKFAAYDIFGYWFSALGAKQATARVEGGTKGTGPELKLKEVPVGDAAGYGKYAGEIDLPANSKYDLDLTGSRVSGKQGETVKVPVTFANNGPAWIGSLRAGGEPFGFYVEIPKGAKVAKAPENCQEADSPAQYLCWADTPFLENTERAYAFELRIDKVIEGAKGKISLPKWEGGNPNEADPANDDGWIVLNGTGDEATPGDTGGTGTGGGDNGGSGSSGEGDNGGTDTGGSTGGAASGTDGGSEGPDDGGLASTGSVALLTSVAAAVALAAGGAFYVTARRRRTS</sequence>
<feature type="compositionally biased region" description="Gly residues" evidence="1">
    <location>
        <begin position="460"/>
        <end position="503"/>
    </location>
</feature>
<evidence type="ECO:0000313" key="5">
    <source>
        <dbReference type="Proteomes" id="UP000642284"/>
    </source>
</evidence>
<evidence type="ECO:0000256" key="2">
    <source>
        <dbReference type="SAM" id="Phobius"/>
    </source>
</evidence>
<evidence type="ECO:0000256" key="3">
    <source>
        <dbReference type="SAM" id="SignalP"/>
    </source>
</evidence>
<keyword evidence="3" id="KW-0732">Signal</keyword>
<keyword evidence="5" id="KW-1185">Reference proteome</keyword>
<evidence type="ECO:0000313" key="4">
    <source>
        <dbReference type="EMBL" id="MBC9717279.1"/>
    </source>
</evidence>
<feature type="signal peptide" evidence="3">
    <location>
        <begin position="1"/>
        <end position="20"/>
    </location>
</feature>
<evidence type="ECO:0000256" key="1">
    <source>
        <dbReference type="SAM" id="MobiDB-lite"/>
    </source>
</evidence>
<keyword evidence="2" id="KW-0812">Transmembrane</keyword>
<feature type="transmembrane region" description="Helical" evidence="2">
    <location>
        <begin position="516"/>
        <end position="538"/>
    </location>
</feature>
<keyword evidence="2" id="KW-0472">Membrane</keyword>
<dbReference type="Proteomes" id="UP000642284">
    <property type="component" value="Unassembled WGS sequence"/>
</dbReference>
<name>A0ABR7SR31_9ACTN</name>
<comment type="caution">
    <text evidence="4">The sequence shown here is derived from an EMBL/GenBank/DDBJ whole genome shotgun (WGS) entry which is preliminary data.</text>
</comment>
<proteinExistence type="predicted"/>
<reference evidence="4 5" key="1">
    <citation type="submission" date="2020-08" db="EMBL/GenBank/DDBJ databases">
        <title>Genemic of Streptomyces polyaspartic.</title>
        <authorList>
            <person name="Liu W."/>
        </authorList>
    </citation>
    <scope>NUCLEOTIDE SEQUENCE [LARGE SCALE GENOMIC DNA]</scope>
    <source>
        <strain evidence="4 5">TRM66268-LWL</strain>
    </source>
</reference>
<accession>A0ABR7SR31</accession>
<feature type="chain" id="PRO_5047524158" description="Gram-positive cocci surface proteins LPxTG domain-containing protein" evidence="3">
    <location>
        <begin position="21"/>
        <end position="544"/>
    </location>
</feature>